<dbReference type="PROSITE" id="PS51340">
    <property type="entry name" value="MOSC"/>
    <property type="match status" value="1"/>
</dbReference>
<feature type="compositionally biased region" description="Basic and acidic residues" evidence="2">
    <location>
        <begin position="753"/>
        <end position="767"/>
    </location>
</feature>
<evidence type="ECO:0000313" key="4">
    <source>
        <dbReference type="EMBL" id="KAL3096030.1"/>
    </source>
</evidence>
<dbReference type="PANTHER" id="PTHR14237">
    <property type="entry name" value="MOLYBDOPTERIN COFACTOR SULFURASE MOSC"/>
    <property type="match status" value="1"/>
</dbReference>
<proteinExistence type="predicted"/>
<dbReference type="InterPro" id="IPR005302">
    <property type="entry name" value="MoCF_Sase_C"/>
</dbReference>
<name>A0ABD2JZH7_HETSC</name>
<dbReference type="PANTHER" id="PTHR14237:SF80">
    <property type="entry name" value="MOLYBDENUM COFACTOR SULFURASE"/>
    <property type="match status" value="1"/>
</dbReference>
<dbReference type="Pfam" id="PF03473">
    <property type="entry name" value="MOSC"/>
    <property type="match status" value="1"/>
</dbReference>
<evidence type="ECO:0000313" key="5">
    <source>
        <dbReference type="Proteomes" id="UP001620645"/>
    </source>
</evidence>
<dbReference type="InterPro" id="IPR015424">
    <property type="entry name" value="PyrdxlP-dep_Trfase"/>
</dbReference>
<feature type="domain" description="MOSC" evidence="3">
    <location>
        <begin position="612"/>
        <end position="751"/>
    </location>
</feature>
<dbReference type="InterPro" id="IPR005303">
    <property type="entry name" value="MOCOS_middle"/>
</dbReference>
<sequence>MVKSGKELAQNSLHYLDFAGAALPSPQFLQRIANFLSDPRECLLANPHSGHMMGRRTRDKVQNARAKILAHFGGNNLEEFAVIFTSNATNALKLLAENFGDETRKSRTKKKHFSSDVNCLSDAAPLSTLLMLGDSHTSVVGMRSAESFERIVVVTYEELSQFLAETEANKHLISGGNKGELIGRKKCLFVMTAMSNFCGRVYDMELAHKLKRVLGSHWFVCLDSAALAPHSSDIGLSFCDFAVISFYKMFGYPSVEFREPIEERFEDGTCNFHAISALLIAFEESEQNQIDLEHSMHFAKRAFDALSQIKHPNGAPIAIVYGKGWTEHKKINSSNNFARKFVQGPIVNFNLLRDDGSFVGFVEVDKMADLFGIQLRTGCHCNLGACSLHLGISEEQMMGIHYQSGKECGDDVDLFDGKPLGSVRISFGPSSSEEDLTAFLRMLECSFCGHFFPSSADILNEMNGMFDENDGQMNRHFPPGLGTLTHLFVYPIKSCAAMAKKSWPLCPSLGTLLFDRHWLIVSSGGDPMTQKRCSALCLVMPEIDANGRELVVKERHDALPAIKIEIEKGEKGKERANPTKNNDTSKGAECIGRRRQRELVDFGGEGLSLWLSELDPLLKGSKLMCCPTDEAAVAPSNFSNKANFLLISRASALFVASRVSLSYESVVARFRPNFVVDFGPNSKPFEEENIEQLAIGSVEFSTVGICQRCQMICIDQKSGEKDPKVLVALRNLHSQAAEGGTGKLSFGIYLEQKQKQNDENEGDERTQTKTNPMARKKAKAMAREMHVGCAGLSNDVPIDKETRSILWRMLRNLHKHLAGLSLENESQQQTQMPSREQGQRLISAFNSMAQKLKDEEIVQGSEVEAIFAQIDFYLVTVHTEQRQKVIELEAYKDEKRLEEAMRREKSKEWGELNEMLDQQKDNEAIFQFVSYEMLKNIRTKLEEIALFHFLTNAIAQKKYNEYFKCFSKREELKKKKTNAEKANEKETFGFGDACATSMLACSLCNVCESSYVDELGICSNNDCVKTACQCFGCLLCPAIFSFTLLGSFTTAFCCKALKGLRRKKIGLISKRIEKLDEAMGEQQQQKRGKQLLLENGQKGPRGDGTSAERPKGQ</sequence>
<evidence type="ECO:0000259" key="3">
    <source>
        <dbReference type="PROSITE" id="PS51340"/>
    </source>
</evidence>
<dbReference type="Gene3D" id="3.40.640.10">
    <property type="entry name" value="Type I PLP-dependent aspartate aminotransferase-like (Major domain)"/>
    <property type="match status" value="1"/>
</dbReference>
<feature type="region of interest" description="Disordered" evidence="2">
    <location>
        <begin position="753"/>
        <end position="773"/>
    </location>
</feature>
<dbReference type="SUPFAM" id="SSF53383">
    <property type="entry name" value="PLP-dependent transferases"/>
    <property type="match status" value="1"/>
</dbReference>
<evidence type="ECO:0000256" key="1">
    <source>
        <dbReference type="ARBA" id="ARBA00023150"/>
    </source>
</evidence>
<accession>A0ABD2JZH7</accession>
<protein>
    <recommendedName>
        <fullName evidence="3">MOSC domain-containing protein</fullName>
    </recommendedName>
</protein>
<keyword evidence="5" id="KW-1185">Reference proteome</keyword>
<comment type="caution">
    <text evidence="4">The sequence shown here is derived from an EMBL/GenBank/DDBJ whole genome shotgun (WGS) entry which is preliminary data.</text>
</comment>
<organism evidence="4 5">
    <name type="scientific">Heterodera schachtii</name>
    <name type="common">Sugarbeet cyst nematode worm</name>
    <name type="synonym">Tylenchus schachtii</name>
    <dbReference type="NCBI Taxonomy" id="97005"/>
    <lineage>
        <taxon>Eukaryota</taxon>
        <taxon>Metazoa</taxon>
        <taxon>Ecdysozoa</taxon>
        <taxon>Nematoda</taxon>
        <taxon>Chromadorea</taxon>
        <taxon>Rhabditida</taxon>
        <taxon>Tylenchina</taxon>
        <taxon>Tylenchomorpha</taxon>
        <taxon>Tylenchoidea</taxon>
        <taxon>Heteroderidae</taxon>
        <taxon>Heteroderinae</taxon>
        <taxon>Heterodera</taxon>
    </lineage>
</organism>
<dbReference type="SUPFAM" id="SSF141673">
    <property type="entry name" value="MOSC N-terminal domain-like"/>
    <property type="match status" value="1"/>
</dbReference>
<dbReference type="Gene3D" id="3.90.1150.10">
    <property type="entry name" value="Aspartate Aminotransferase, domain 1"/>
    <property type="match status" value="1"/>
</dbReference>
<feature type="region of interest" description="Disordered" evidence="2">
    <location>
        <begin position="1078"/>
        <end position="1113"/>
    </location>
</feature>
<dbReference type="InterPro" id="IPR015421">
    <property type="entry name" value="PyrdxlP-dep_Trfase_major"/>
</dbReference>
<dbReference type="AlphaFoldDB" id="A0ABD2JZH7"/>
<dbReference type="InterPro" id="IPR000192">
    <property type="entry name" value="Aminotrans_V_dom"/>
</dbReference>
<evidence type="ECO:0000256" key="2">
    <source>
        <dbReference type="SAM" id="MobiDB-lite"/>
    </source>
</evidence>
<dbReference type="InterPro" id="IPR015422">
    <property type="entry name" value="PyrdxlP-dep_Trfase_small"/>
</dbReference>
<keyword evidence="1" id="KW-0501">Molybdenum cofactor biosynthesis</keyword>
<dbReference type="Proteomes" id="UP001620645">
    <property type="component" value="Unassembled WGS sequence"/>
</dbReference>
<dbReference type="Pfam" id="PF03476">
    <property type="entry name" value="MOSC_N"/>
    <property type="match status" value="1"/>
</dbReference>
<dbReference type="GO" id="GO:0006777">
    <property type="term" value="P:Mo-molybdopterin cofactor biosynthetic process"/>
    <property type="evidence" value="ECO:0007669"/>
    <property type="project" value="UniProtKB-KW"/>
</dbReference>
<dbReference type="EMBL" id="JBICCN010000078">
    <property type="protein sequence ID" value="KAL3096030.1"/>
    <property type="molecule type" value="Genomic_DNA"/>
</dbReference>
<gene>
    <name evidence="4" type="ORF">niasHS_005789</name>
</gene>
<feature type="compositionally biased region" description="Low complexity" evidence="2">
    <location>
        <begin position="1080"/>
        <end position="1094"/>
    </location>
</feature>
<reference evidence="4 5" key="1">
    <citation type="submission" date="2024-10" db="EMBL/GenBank/DDBJ databases">
        <authorList>
            <person name="Kim D."/>
        </authorList>
    </citation>
    <scope>NUCLEOTIDE SEQUENCE [LARGE SCALE GENOMIC DNA]</scope>
    <source>
        <strain evidence="4">Taebaek</strain>
    </source>
</reference>
<dbReference type="Pfam" id="PF00266">
    <property type="entry name" value="Aminotran_5"/>
    <property type="match status" value="1"/>
</dbReference>